<keyword evidence="3" id="KW-1185">Reference proteome</keyword>
<evidence type="ECO:0000256" key="1">
    <source>
        <dbReference type="SAM" id="Phobius"/>
    </source>
</evidence>
<feature type="transmembrane region" description="Helical" evidence="1">
    <location>
        <begin position="40"/>
        <end position="61"/>
    </location>
</feature>
<dbReference type="KEGG" id="mgk:FSB76_06075"/>
<evidence type="ECO:0000313" key="2">
    <source>
        <dbReference type="EMBL" id="QEC75534.1"/>
    </source>
</evidence>
<feature type="transmembrane region" description="Helical" evidence="1">
    <location>
        <begin position="81"/>
        <end position="105"/>
    </location>
</feature>
<dbReference type="Proteomes" id="UP000321362">
    <property type="component" value="Chromosome"/>
</dbReference>
<keyword evidence="1" id="KW-1133">Transmembrane helix</keyword>
<keyword evidence="1" id="KW-0812">Transmembrane</keyword>
<feature type="transmembrane region" description="Helical" evidence="1">
    <location>
        <begin position="6"/>
        <end position="33"/>
    </location>
</feature>
<proteinExistence type="predicted"/>
<dbReference type="EMBL" id="CP042437">
    <property type="protein sequence ID" value="QEC75534.1"/>
    <property type="molecule type" value="Genomic_DNA"/>
</dbReference>
<gene>
    <name evidence="2" type="ORF">FSB76_06075</name>
</gene>
<dbReference type="RefSeq" id="WP_147052685.1">
    <property type="nucleotide sequence ID" value="NZ_CP042437.1"/>
</dbReference>
<organism evidence="2 3">
    <name type="scientific">Mucilaginibacter ginsenosidivorax</name>
    <dbReference type="NCBI Taxonomy" id="862126"/>
    <lineage>
        <taxon>Bacteria</taxon>
        <taxon>Pseudomonadati</taxon>
        <taxon>Bacteroidota</taxon>
        <taxon>Sphingobacteriia</taxon>
        <taxon>Sphingobacteriales</taxon>
        <taxon>Sphingobacteriaceae</taxon>
        <taxon>Mucilaginibacter</taxon>
    </lineage>
</organism>
<dbReference type="OrthoDB" id="1525231at2"/>
<reference evidence="2 3" key="1">
    <citation type="journal article" date="2013" name="J. Microbiol.">
        <title>Mucilaginibacter ginsenosidivorax sp. nov., with ginsenoside converting activity isolated from sediment.</title>
        <authorList>
            <person name="Kim J.K."/>
            <person name="Choi T.E."/>
            <person name="Liu Q.M."/>
            <person name="Park H.Y."/>
            <person name="Yi T.H."/>
            <person name="Yoon M.H."/>
            <person name="Kim S.C."/>
            <person name="Im W.T."/>
        </authorList>
    </citation>
    <scope>NUCLEOTIDE SEQUENCE [LARGE SCALE GENOMIC DNA]</scope>
    <source>
        <strain evidence="2 3">KHI28</strain>
    </source>
</reference>
<accession>A0A5B8VV37</accession>
<sequence length="117" mass="12730">MLFLIILILSFASGFFLPWWVVAIAAFLAALFVGKTARQAFISGFGAVFIVWIVLALFKSIPNDHILAKRIAALFHLPSWWLILVITGVVGGLVAGFSALSGLLVKKAFEKEADIRA</sequence>
<protein>
    <submittedName>
        <fullName evidence="2">Uncharacterized protein</fullName>
    </submittedName>
</protein>
<dbReference type="AlphaFoldDB" id="A0A5B8VV37"/>
<name>A0A5B8VV37_9SPHI</name>
<keyword evidence="1" id="KW-0472">Membrane</keyword>
<evidence type="ECO:0000313" key="3">
    <source>
        <dbReference type="Proteomes" id="UP000321362"/>
    </source>
</evidence>